<gene>
    <name evidence="1" type="ORF">TTHERM_01081770</name>
</gene>
<organism evidence="1 2">
    <name type="scientific">Tetrahymena thermophila (strain SB210)</name>
    <dbReference type="NCBI Taxonomy" id="312017"/>
    <lineage>
        <taxon>Eukaryota</taxon>
        <taxon>Sar</taxon>
        <taxon>Alveolata</taxon>
        <taxon>Ciliophora</taxon>
        <taxon>Intramacronucleata</taxon>
        <taxon>Oligohymenophorea</taxon>
        <taxon>Hymenostomatida</taxon>
        <taxon>Tetrahymenina</taxon>
        <taxon>Tetrahymenidae</taxon>
        <taxon>Tetrahymena</taxon>
    </lineage>
</organism>
<name>Q22BZ2_TETTS</name>
<dbReference type="EMBL" id="GG662684">
    <property type="protein sequence ID" value="EAR82817.1"/>
    <property type="molecule type" value="Genomic_DNA"/>
</dbReference>
<accession>Q22BZ2</accession>
<dbReference type="InParanoid" id="Q22BZ2"/>
<keyword evidence="2" id="KW-1185">Reference proteome</keyword>
<sequence length="139" mass="16365">MPKLTESPKLTNTSIQFSSFLKYVFKILNLQQKIEIAQLKHIAQQMEFFNINCQKNIPSTKNKLILYIQEYISHQYTLKSQYINFRNSGALSFLRKFFLILRKNFKAIKNNAQRIINEIQTQQPICLVKGTLGKSLMQF</sequence>
<dbReference type="GeneID" id="7842613"/>
<dbReference type="HOGENOM" id="CLU_1849133_0_0_1"/>
<proteinExistence type="predicted"/>
<dbReference type="KEGG" id="tet:TTHERM_01081770"/>
<evidence type="ECO:0000313" key="2">
    <source>
        <dbReference type="Proteomes" id="UP000009168"/>
    </source>
</evidence>
<evidence type="ECO:0000313" key="1">
    <source>
        <dbReference type="EMBL" id="EAR82817.1"/>
    </source>
</evidence>
<protein>
    <submittedName>
        <fullName evidence="1">Uncharacterized protein</fullName>
    </submittedName>
</protein>
<dbReference type="Proteomes" id="UP000009168">
    <property type="component" value="Unassembled WGS sequence"/>
</dbReference>
<dbReference type="AlphaFoldDB" id="Q22BZ2"/>
<dbReference type="RefSeq" id="XP_001030480.1">
    <property type="nucleotide sequence ID" value="XM_001030480.1"/>
</dbReference>
<reference evidence="2" key="1">
    <citation type="journal article" date="2006" name="PLoS Biol.">
        <title>Macronuclear genome sequence of the ciliate Tetrahymena thermophila, a model eukaryote.</title>
        <authorList>
            <person name="Eisen J.A."/>
            <person name="Coyne R.S."/>
            <person name="Wu M."/>
            <person name="Wu D."/>
            <person name="Thiagarajan M."/>
            <person name="Wortman J.R."/>
            <person name="Badger J.H."/>
            <person name="Ren Q."/>
            <person name="Amedeo P."/>
            <person name="Jones K.M."/>
            <person name="Tallon L.J."/>
            <person name="Delcher A.L."/>
            <person name="Salzberg S.L."/>
            <person name="Silva J.C."/>
            <person name="Haas B.J."/>
            <person name="Majoros W.H."/>
            <person name="Farzad M."/>
            <person name="Carlton J.M."/>
            <person name="Smith R.K. Jr."/>
            <person name="Garg J."/>
            <person name="Pearlman R.E."/>
            <person name="Karrer K.M."/>
            <person name="Sun L."/>
            <person name="Manning G."/>
            <person name="Elde N.C."/>
            <person name="Turkewitz A.P."/>
            <person name="Asai D.J."/>
            <person name="Wilkes D.E."/>
            <person name="Wang Y."/>
            <person name="Cai H."/>
            <person name="Collins K."/>
            <person name="Stewart B.A."/>
            <person name="Lee S.R."/>
            <person name="Wilamowska K."/>
            <person name="Weinberg Z."/>
            <person name="Ruzzo W.L."/>
            <person name="Wloga D."/>
            <person name="Gaertig J."/>
            <person name="Frankel J."/>
            <person name="Tsao C.-C."/>
            <person name="Gorovsky M.A."/>
            <person name="Keeling P.J."/>
            <person name="Waller R.F."/>
            <person name="Patron N.J."/>
            <person name="Cherry J.M."/>
            <person name="Stover N.A."/>
            <person name="Krieger C.J."/>
            <person name="del Toro C."/>
            <person name="Ryder H.F."/>
            <person name="Williamson S.C."/>
            <person name="Barbeau R.A."/>
            <person name="Hamilton E.P."/>
            <person name="Orias E."/>
        </authorList>
    </citation>
    <scope>NUCLEOTIDE SEQUENCE [LARGE SCALE GENOMIC DNA]</scope>
    <source>
        <strain evidence="2">SB210</strain>
    </source>
</reference>